<reference evidence="7" key="1">
    <citation type="submission" date="2016-04" db="EMBL/GenBank/DDBJ databases">
        <authorList>
            <person name="Strapagiel D."/>
            <person name="Borowka P."/>
            <person name="Marciniak B."/>
            <person name="Bakula Z."/>
            <person name="Van Ingen J."/>
            <person name="Safianowska A."/>
            <person name="Dziadek J."/>
            <person name="Jagielski T."/>
        </authorList>
    </citation>
    <scope>NUCLEOTIDE SEQUENCE [LARGE SCALE GENOMIC DNA]</scope>
    <source>
        <strain evidence="7">1010001458</strain>
    </source>
</reference>
<proteinExistence type="predicted"/>
<evidence type="ECO:0000256" key="4">
    <source>
        <dbReference type="ARBA" id="ARBA00023136"/>
    </source>
</evidence>
<name>A0A164BA04_9MYCO</name>
<comment type="caution">
    <text evidence="6">The sequence shown here is derived from an EMBL/GenBank/DDBJ whole genome shotgun (WGS) entry which is preliminary data.</text>
</comment>
<evidence type="ECO:0000256" key="3">
    <source>
        <dbReference type="ARBA" id="ARBA00022989"/>
    </source>
</evidence>
<evidence type="ECO:0000313" key="6">
    <source>
        <dbReference type="EMBL" id="KZS63268.1"/>
    </source>
</evidence>
<accession>A0A164BA04</accession>
<dbReference type="AlphaFoldDB" id="A0A164BA04"/>
<keyword evidence="4 5" id="KW-0472">Membrane</keyword>
<sequence>MATASPADASSALTRVEVLGNIGPTWFASVMGTGIVAIAGATLPVHLPRLRAFAEAVWVIARSCWSC</sequence>
<dbReference type="Pfam" id="PF03595">
    <property type="entry name" value="SLAC1"/>
    <property type="match status" value="1"/>
</dbReference>
<comment type="subcellular location">
    <subcellularLocation>
        <location evidence="1">Membrane</location>
        <topology evidence="1">Multi-pass membrane protein</topology>
    </subcellularLocation>
</comment>
<keyword evidence="2 5" id="KW-0812">Transmembrane</keyword>
<keyword evidence="3 5" id="KW-1133">Transmembrane helix</keyword>
<keyword evidence="7" id="KW-1185">Reference proteome</keyword>
<dbReference type="GO" id="GO:0016020">
    <property type="term" value="C:membrane"/>
    <property type="evidence" value="ECO:0007669"/>
    <property type="project" value="UniProtKB-SubCell"/>
</dbReference>
<dbReference type="EMBL" id="LWCI01000099">
    <property type="protein sequence ID" value="KZS63268.1"/>
    <property type="molecule type" value="Genomic_DNA"/>
</dbReference>
<dbReference type="Gene3D" id="1.50.10.150">
    <property type="entry name" value="Voltage-dependent anion channel"/>
    <property type="match status" value="1"/>
</dbReference>
<dbReference type="Proteomes" id="UP000077342">
    <property type="component" value="Unassembled WGS sequence"/>
</dbReference>
<evidence type="ECO:0000256" key="5">
    <source>
        <dbReference type="SAM" id="Phobius"/>
    </source>
</evidence>
<gene>
    <name evidence="6" type="ORF">A4G28_10625</name>
</gene>
<feature type="transmembrane region" description="Helical" evidence="5">
    <location>
        <begin position="26"/>
        <end position="45"/>
    </location>
</feature>
<organism evidence="6 7">
    <name type="scientific">Mycobacterium ostraviense</name>
    <dbReference type="NCBI Taxonomy" id="2738409"/>
    <lineage>
        <taxon>Bacteria</taxon>
        <taxon>Bacillati</taxon>
        <taxon>Actinomycetota</taxon>
        <taxon>Actinomycetes</taxon>
        <taxon>Mycobacteriales</taxon>
        <taxon>Mycobacteriaceae</taxon>
        <taxon>Mycobacterium</taxon>
    </lineage>
</organism>
<evidence type="ECO:0000256" key="1">
    <source>
        <dbReference type="ARBA" id="ARBA00004141"/>
    </source>
</evidence>
<dbReference type="InterPro" id="IPR004695">
    <property type="entry name" value="SLAC1/Mae1/Ssu1/TehA"/>
</dbReference>
<dbReference type="InterPro" id="IPR038665">
    <property type="entry name" value="Voltage-dep_anion_channel_sf"/>
</dbReference>
<dbReference type="GO" id="GO:0055085">
    <property type="term" value="P:transmembrane transport"/>
    <property type="evidence" value="ECO:0007669"/>
    <property type="project" value="InterPro"/>
</dbReference>
<evidence type="ECO:0000256" key="2">
    <source>
        <dbReference type="ARBA" id="ARBA00022692"/>
    </source>
</evidence>
<evidence type="ECO:0000313" key="7">
    <source>
        <dbReference type="Proteomes" id="UP000077342"/>
    </source>
</evidence>
<protein>
    <submittedName>
        <fullName evidence="6">Uncharacterized protein</fullName>
    </submittedName>
</protein>